<evidence type="ECO:0000256" key="6">
    <source>
        <dbReference type="ARBA" id="ARBA00022840"/>
    </source>
</evidence>
<evidence type="ECO:0000256" key="4">
    <source>
        <dbReference type="ARBA" id="ARBA00022741"/>
    </source>
</evidence>
<dbReference type="GO" id="GO:0005524">
    <property type="term" value="F:ATP binding"/>
    <property type="evidence" value="ECO:0007669"/>
    <property type="project" value="UniProtKB-UniRule"/>
</dbReference>
<name>A0A5J4W9B3_9EUKA</name>
<dbReference type="InterPro" id="IPR000719">
    <property type="entry name" value="Prot_kinase_dom"/>
</dbReference>
<feature type="binding site" evidence="7">
    <location>
        <position position="549"/>
    </location>
    <ligand>
        <name>ATP</name>
        <dbReference type="ChEBI" id="CHEBI:30616"/>
    </ligand>
</feature>
<keyword evidence="9" id="KW-0812">Transmembrane</keyword>
<dbReference type="SMART" id="SM00220">
    <property type="entry name" value="S_TKc"/>
    <property type="match status" value="1"/>
</dbReference>
<dbReference type="PROSITE" id="PS00107">
    <property type="entry name" value="PROTEIN_KINASE_ATP"/>
    <property type="match status" value="1"/>
</dbReference>
<dbReference type="InterPro" id="IPR008271">
    <property type="entry name" value="Ser/Thr_kinase_AS"/>
</dbReference>
<dbReference type="GO" id="GO:0004674">
    <property type="term" value="F:protein serine/threonine kinase activity"/>
    <property type="evidence" value="ECO:0007669"/>
    <property type="project" value="UniProtKB-EC"/>
</dbReference>
<evidence type="ECO:0000256" key="1">
    <source>
        <dbReference type="ARBA" id="ARBA00010886"/>
    </source>
</evidence>
<keyword evidence="9" id="KW-1133">Transmembrane helix</keyword>
<dbReference type="EC" id="2.7.11.1" evidence="2"/>
<dbReference type="Pfam" id="PF00069">
    <property type="entry name" value="Pkinase"/>
    <property type="match status" value="1"/>
</dbReference>
<dbReference type="Gene3D" id="1.10.510.10">
    <property type="entry name" value="Transferase(Phosphotransferase) domain 1"/>
    <property type="match status" value="1"/>
</dbReference>
<dbReference type="SUPFAM" id="SSF56112">
    <property type="entry name" value="Protein kinase-like (PK-like)"/>
    <property type="match status" value="1"/>
</dbReference>
<comment type="similarity">
    <text evidence="1">Belongs to the protein kinase superfamily. NEK Ser/Thr protein kinase family. NIMA subfamily.</text>
</comment>
<protein>
    <recommendedName>
        <fullName evidence="2">non-specific serine/threonine protein kinase</fullName>
        <ecNumber evidence="2">2.7.11.1</ecNumber>
    </recommendedName>
</protein>
<reference evidence="11 12" key="1">
    <citation type="submission" date="2019-03" db="EMBL/GenBank/DDBJ databases">
        <title>Single cell metagenomics reveals metabolic interactions within the superorganism composed of flagellate Streblomastix strix and complex community of Bacteroidetes bacteria on its surface.</title>
        <authorList>
            <person name="Treitli S.C."/>
            <person name="Kolisko M."/>
            <person name="Husnik F."/>
            <person name="Keeling P."/>
            <person name="Hampl V."/>
        </authorList>
    </citation>
    <scope>NUCLEOTIDE SEQUENCE [LARGE SCALE GENOMIC DNA]</scope>
    <source>
        <strain evidence="11">ST1C</strain>
    </source>
</reference>
<dbReference type="InterPro" id="IPR050660">
    <property type="entry name" value="NEK_Ser/Thr_kinase"/>
</dbReference>
<dbReference type="InterPro" id="IPR011009">
    <property type="entry name" value="Kinase-like_dom_sf"/>
</dbReference>
<dbReference type="Proteomes" id="UP000324800">
    <property type="component" value="Unassembled WGS sequence"/>
</dbReference>
<evidence type="ECO:0000256" key="2">
    <source>
        <dbReference type="ARBA" id="ARBA00012513"/>
    </source>
</evidence>
<dbReference type="EMBL" id="SNRW01002999">
    <property type="protein sequence ID" value="KAA6391092.1"/>
    <property type="molecule type" value="Genomic_DNA"/>
</dbReference>
<evidence type="ECO:0000256" key="3">
    <source>
        <dbReference type="ARBA" id="ARBA00022679"/>
    </source>
</evidence>
<keyword evidence="8" id="KW-0175">Coiled coil</keyword>
<feature type="domain" description="Protein kinase" evidence="10">
    <location>
        <begin position="520"/>
        <end position="800"/>
    </location>
</feature>
<evidence type="ECO:0000256" key="5">
    <source>
        <dbReference type="ARBA" id="ARBA00022777"/>
    </source>
</evidence>
<evidence type="ECO:0000256" key="9">
    <source>
        <dbReference type="SAM" id="Phobius"/>
    </source>
</evidence>
<proteinExistence type="inferred from homology"/>
<comment type="caution">
    <text evidence="11">The sequence shown here is derived from an EMBL/GenBank/DDBJ whole genome shotgun (WGS) entry which is preliminary data.</text>
</comment>
<evidence type="ECO:0000259" key="10">
    <source>
        <dbReference type="PROSITE" id="PS50011"/>
    </source>
</evidence>
<dbReference type="AlphaFoldDB" id="A0A5J4W9B3"/>
<keyword evidence="6 7" id="KW-0067">ATP-binding</keyword>
<dbReference type="PROSITE" id="PS00108">
    <property type="entry name" value="PROTEIN_KINASE_ST"/>
    <property type="match status" value="1"/>
</dbReference>
<gene>
    <name evidence="11" type="ORF">EZS28_013382</name>
</gene>
<sequence length="806" mass="90444">MQFDGCNSLEIGGGLYIQVDDRSTAEGQLIISGSVSFLNCNSLQGSGGGLFIATTDAESKVNIIGLLEFEQCYAQLDGGGMLVIILGCSIIEINNASFKECKCSDRGGGLLGIVYTGGQLILDQQCEFYKCESENGGGIHIQIDSAAQCSFIIKDAYIHECKALNSTDSQQYSRSGFGGGLFLGGSGDYDPTSKLIDLHGMKIYNNSADKGGQSLYIAMTKVVEFCKYGILGECAKGNYSDTYSDERELWGISLDLSTFESSTQQQIEQQQQPLEPLWRMLGILKSAQVVVNVSNPNGKLIFHLEGQRMIPGYLNVKIFELRDKTQEEIDQEQKEIKYKQNKNNINSLKRNSLQSQIPPKHQTINQQQISINTNLIIKQKIQNYANDIIYPPEDGSSIPIQIEGEIQSDQKATFGMIEYMWLNYKQKVYGIAISNDRKIFTGKDGTEIEEDENVAVQLEVIIEDDVEKEEEEEQQQQEEKDDKTEGKGFPIDIIVGIAVGALAIVAVIIIIIIVAIFISKKKIKKIGKGAFGTVWKMKEIRSQRIVAVKEVDYDSVEEIQRFHKEVSVMRDVYHILQQASSSAYQHPFIHVVQPLGYFLNEDKAYLVLEYCESGDLRKYIQKMKNSGTEISDAKAFELIKQVTLALNQLHMNGIIHGDIKPENILLTKDFQVKLSDFGLTRKLQEGRGYTTNHGGTTYYLAPELLQSQSARGKRMQTIAADIWSFGILLYELLAQKHPFFNSDDIDLSPLEIYHRIIDEEPAELPDHYSNNLKRLIRQMLIKDAARRITAEAILEVHEVAISQTRN</sequence>
<accession>A0A5J4W9B3</accession>
<keyword evidence="9" id="KW-0472">Membrane</keyword>
<dbReference type="PANTHER" id="PTHR43671">
    <property type="entry name" value="SERINE/THREONINE-PROTEIN KINASE NEK"/>
    <property type="match status" value="1"/>
</dbReference>
<organism evidence="11 12">
    <name type="scientific">Streblomastix strix</name>
    <dbReference type="NCBI Taxonomy" id="222440"/>
    <lineage>
        <taxon>Eukaryota</taxon>
        <taxon>Metamonada</taxon>
        <taxon>Preaxostyla</taxon>
        <taxon>Oxymonadida</taxon>
        <taxon>Streblomastigidae</taxon>
        <taxon>Streblomastix</taxon>
    </lineage>
</organism>
<feature type="coiled-coil region" evidence="8">
    <location>
        <begin position="459"/>
        <end position="486"/>
    </location>
</feature>
<dbReference type="InterPro" id="IPR017441">
    <property type="entry name" value="Protein_kinase_ATP_BS"/>
</dbReference>
<feature type="coiled-coil region" evidence="8">
    <location>
        <begin position="322"/>
        <end position="351"/>
    </location>
</feature>
<feature type="transmembrane region" description="Helical" evidence="9">
    <location>
        <begin position="493"/>
        <end position="518"/>
    </location>
</feature>
<evidence type="ECO:0000313" key="12">
    <source>
        <dbReference type="Proteomes" id="UP000324800"/>
    </source>
</evidence>
<evidence type="ECO:0000256" key="7">
    <source>
        <dbReference type="PROSITE-ProRule" id="PRU10141"/>
    </source>
</evidence>
<evidence type="ECO:0000313" key="11">
    <source>
        <dbReference type="EMBL" id="KAA6391092.1"/>
    </source>
</evidence>
<evidence type="ECO:0000256" key="8">
    <source>
        <dbReference type="SAM" id="Coils"/>
    </source>
</evidence>
<keyword evidence="4 7" id="KW-0547">Nucleotide-binding</keyword>
<dbReference type="PANTHER" id="PTHR43671:SF13">
    <property type="entry name" value="SERINE_THREONINE-PROTEIN KINASE NEK2"/>
    <property type="match status" value="1"/>
</dbReference>
<keyword evidence="5 11" id="KW-0418">Kinase</keyword>
<keyword evidence="3" id="KW-0808">Transferase</keyword>
<dbReference type="PROSITE" id="PS50011">
    <property type="entry name" value="PROTEIN_KINASE_DOM"/>
    <property type="match status" value="1"/>
</dbReference>